<dbReference type="PANTHER" id="PTHR43841:SF3">
    <property type="entry name" value="(3R)-HYDROXYACYL-ACP DEHYDRATASE SUBUNIT HADB"/>
    <property type="match status" value="1"/>
</dbReference>
<dbReference type="InterPro" id="IPR003965">
    <property type="entry name" value="Fatty_acid_synthase"/>
</dbReference>
<dbReference type="Pfam" id="PF01575">
    <property type="entry name" value="MaoC_dehydratas"/>
    <property type="match status" value="1"/>
</dbReference>
<dbReference type="RefSeq" id="WP_336588369.1">
    <property type="nucleotide sequence ID" value="NZ_JBBAXC010000017.1"/>
</dbReference>
<dbReference type="InterPro" id="IPR029069">
    <property type="entry name" value="HotDog_dom_sf"/>
</dbReference>
<proteinExistence type="predicted"/>
<dbReference type="Gene3D" id="3.10.129.10">
    <property type="entry name" value="Hotdog Thioesterase"/>
    <property type="match status" value="1"/>
</dbReference>
<protein>
    <submittedName>
        <fullName evidence="2">MaoC/PaaZ C-terminal domain-containing protein</fullName>
    </submittedName>
</protein>
<dbReference type="Proteomes" id="UP001312865">
    <property type="component" value="Unassembled WGS sequence"/>
</dbReference>
<accession>A0ABU8HHT0</accession>
<gene>
    <name evidence="2" type="ORF">WAK64_17900</name>
</gene>
<evidence type="ECO:0000259" key="1">
    <source>
        <dbReference type="Pfam" id="PF01575"/>
    </source>
</evidence>
<evidence type="ECO:0000313" key="2">
    <source>
        <dbReference type="EMBL" id="MEI5908925.1"/>
    </source>
</evidence>
<comment type="caution">
    <text evidence="2">The sequence shown here is derived from an EMBL/GenBank/DDBJ whole genome shotgun (WGS) entry which is preliminary data.</text>
</comment>
<keyword evidence="3" id="KW-1185">Reference proteome</keyword>
<organism evidence="2 3">
    <name type="scientific">Bacillus spongiae</name>
    <dbReference type="NCBI Taxonomy" id="2683610"/>
    <lineage>
        <taxon>Bacteria</taxon>
        <taxon>Bacillati</taxon>
        <taxon>Bacillota</taxon>
        <taxon>Bacilli</taxon>
        <taxon>Bacillales</taxon>
        <taxon>Bacillaceae</taxon>
        <taxon>Bacillus</taxon>
    </lineage>
</organism>
<dbReference type="EMBL" id="JBBAXC010000017">
    <property type="protein sequence ID" value="MEI5908925.1"/>
    <property type="molecule type" value="Genomic_DNA"/>
</dbReference>
<dbReference type="PRINTS" id="PR01483">
    <property type="entry name" value="FASYNTHASE"/>
</dbReference>
<feature type="domain" description="MaoC-like" evidence="1">
    <location>
        <begin position="9"/>
        <end position="109"/>
    </location>
</feature>
<name>A0ABU8HHT0_9BACI</name>
<dbReference type="InterPro" id="IPR002539">
    <property type="entry name" value="MaoC-like_dom"/>
</dbReference>
<dbReference type="PANTHER" id="PTHR43841">
    <property type="entry name" value="3-HYDROXYACYL-THIOESTER DEHYDRATASE HTDX-RELATED"/>
    <property type="match status" value="1"/>
</dbReference>
<reference evidence="2 3" key="1">
    <citation type="journal article" date="2018" name="J. Microbiol.">
        <title>Bacillus spongiae sp. nov., isolated from sponge of Jeju Island.</title>
        <authorList>
            <person name="Lee G.E."/>
            <person name="Im W.T."/>
            <person name="Park J.S."/>
        </authorList>
    </citation>
    <scope>NUCLEOTIDE SEQUENCE [LARGE SCALE GENOMIC DNA]</scope>
    <source>
        <strain evidence="2 3">135PIL107-10</strain>
    </source>
</reference>
<sequence length="129" mass="14228">MSTFTPITKEPITHTQIVRYAGASGDFNPIHTVVPVAKKAGLPDVIAHGMLVMAVAGEALTTWFPQEKIEAFSVRFQKMTFPGEVLTVKAFVKEEVGNRLTGEIIVVNTEDEKKLSGQFHVLLEEEDKC</sequence>
<evidence type="ECO:0000313" key="3">
    <source>
        <dbReference type="Proteomes" id="UP001312865"/>
    </source>
</evidence>
<dbReference type="SUPFAM" id="SSF54637">
    <property type="entry name" value="Thioesterase/thiol ester dehydrase-isomerase"/>
    <property type="match status" value="1"/>
</dbReference>